<keyword evidence="3" id="KW-0597">Phosphoprotein</keyword>
<organism evidence="8 9">
    <name type="scientific">Nocardia gamkensis</name>
    <dbReference type="NCBI Taxonomy" id="352869"/>
    <lineage>
        <taxon>Bacteria</taxon>
        <taxon>Bacillati</taxon>
        <taxon>Actinomycetota</taxon>
        <taxon>Actinomycetes</taxon>
        <taxon>Mycobacteriales</taxon>
        <taxon>Nocardiaceae</taxon>
        <taxon>Nocardia</taxon>
    </lineage>
</organism>
<feature type="domain" description="Histidine kinase" evidence="7">
    <location>
        <begin position="678"/>
        <end position="786"/>
    </location>
</feature>
<dbReference type="SMART" id="SM00387">
    <property type="entry name" value="HATPase_c"/>
    <property type="match status" value="1"/>
</dbReference>
<comment type="catalytic activity">
    <reaction evidence="1">
        <text>ATP + protein L-histidine = ADP + protein N-phospho-L-histidine.</text>
        <dbReference type="EC" id="2.7.13.3"/>
    </reaction>
</comment>
<evidence type="ECO:0000313" key="8">
    <source>
        <dbReference type="EMBL" id="NKY28546.1"/>
    </source>
</evidence>
<dbReference type="InterPro" id="IPR003594">
    <property type="entry name" value="HATPase_dom"/>
</dbReference>
<sequence length="786" mass="84748">MIDDHGSPSWPEALLPVWPGRFRHAELVRRLHGDETLADLARCLLEGIAADRTVDQVLEQFVHEGEFRLAETLLAESDAVSAQVRKRFGDLESWRAQRLNELTAQLRTLTAAAAAADVPFEVDATNLEEMSRVSWPAVSTILDEHHEHISRQIDSLGRDLTARNNSGGTAPRLRGAVDSLIAAGRLTIAQRVLENGTDYLLVPEAQPALPTWRWSEPASEVLSWHVDPVRRRPPEFSAWRAMDSTAQDLVEAAEALGGGGPEAAADFAGALEKFLIEDTPAPVVHEFAHGWLSSVSLFQEKPLTAFSATASVNLLMLPPGVQTAPPLPGVDNYVAVGPDLGAGGGFRTGAAALTMVDLLRLVTLPSTARAIGLAKIVCRQWPLSALGAGNPADLTRLLTEDPQRQWHLLSWLCTLSGVGGSATAEDLQFQAGDDGPVLYTLLMNLVDDVTAKKGTAVPIGGSPFLERNLVGVENVVLRDCPAPGSRAAFWAALVAAPPGDALTLDSLVVAAVLSPAGEEAEWERILVDAFDQLRAQWFVADSDENAVTLRPLGVLAGLRRLAERRLVECARELSASLLDEPGEQPTTPQAWSAHRYALSKDWPVYTTVAQTDVEPAHRMDLNAEPHELIATAAELSGFSDLAEIAYELAAIARRSFPVAEFVLEIPEGVLVAVPERVLITLLYVLLDNALDATERAGKIFLSARTVEADVLIDVFDDGPGLDSAVKRTAQVFRRGFSTRGENRGTGLHLARRITEAVEGELEVADRSGGHPIFKGAHFTLILPARS</sequence>
<gene>
    <name evidence="8" type="ORF">HGB38_20305</name>
</gene>
<keyword evidence="6" id="KW-0902">Two-component regulatory system</keyword>
<evidence type="ECO:0000256" key="6">
    <source>
        <dbReference type="ARBA" id="ARBA00023012"/>
    </source>
</evidence>
<dbReference type="Proteomes" id="UP000540698">
    <property type="component" value="Unassembled WGS sequence"/>
</dbReference>
<evidence type="ECO:0000256" key="3">
    <source>
        <dbReference type="ARBA" id="ARBA00022553"/>
    </source>
</evidence>
<keyword evidence="8" id="KW-0547">Nucleotide-binding</keyword>
<dbReference type="GO" id="GO:0005524">
    <property type="term" value="F:ATP binding"/>
    <property type="evidence" value="ECO:0007669"/>
    <property type="project" value="UniProtKB-KW"/>
</dbReference>
<dbReference type="PRINTS" id="PR00344">
    <property type="entry name" value="BCTRLSENSOR"/>
</dbReference>
<evidence type="ECO:0000313" key="9">
    <source>
        <dbReference type="Proteomes" id="UP000540698"/>
    </source>
</evidence>
<dbReference type="InterPro" id="IPR005467">
    <property type="entry name" value="His_kinase_dom"/>
</dbReference>
<dbReference type="PANTHER" id="PTHR44936">
    <property type="entry name" value="SENSOR PROTEIN CREC"/>
    <property type="match status" value="1"/>
</dbReference>
<evidence type="ECO:0000256" key="2">
    <source>
        <dbReference type="ARBA" id="ARBA00012438"/>
    </source>
</evidence>
<accession>A0A7X6L662</accession>
<evidence type="ECO:0000256" key="1">
    <source>
        <dbReference type="ARBA" id="ARBA00000085"/>
    </source>
</evidence>
<comment type="caution">
    <text evidence="8">The sequence shown here is derived from an EMBL/GenBank/DDBJ whole genome shotgun (WGS) entry which is preliminary data.</text>
</comment>
<keyword evidence="5" id="KW-0418">Kinase</keyword>
<dbReference type="RefSeq" id="WP_062973327.1">
    <property type="nucleotide sequence ID" value="NZ_JAAXOS010000009.1"/>
</dbReference>
<dbReference type="InterPro" id="IPR050980">
    <property type="entry name" value="2C_sensor_his_kinase"/>
</dbReference>
<keyword evidence="4" id="KW-0808">Transferase</keyword>
<dbReference type="InterPro" id="IPR004358">
    <property type="entry name" value="Sig_transdc_His_kin-like_C"/>
</dbReference>
<evidence type="ECO:0000259" key="7">
    <source>
        <dbReference type="PROSITE" id="PS50109"/>
    </source>
</evidence>
<dbReference type="Gene3D" id="3.30.565.10">
    <property type="entry name" value="Histidine kinase-like ATPase, C-terminal domain"/>
    <property type="match status" value="1"/>
</dbReference>
<protein>
    <recommendedName>
        <fullName evidence="2">histidine kinase</fullName>
        <ecNumber evidence="2">2.7.13.3</ecNumber>
    </recommendedName>
</protein>
<dbReference type="AlphaFoldDB" id="A0A7X6L662"/>
<proteinExistence type="predicted"/>
<dbReference type="GO" id="GO:0004673">
    <property type="term" value="F:protein histidine kinase activity"/>
    <property type="evidence" value="ECO:0007669"/>
    <property type="project" value="UniProtKB-EC"/>
</dbReference>
<reference evidence="8 9" key="1">
    <citation type="submission" date="2020-04" db="EMBL/GenBank/DDBJ databases">
        <title>MicrobeNet Type strains.</title>
        <authorList>
            <person name="Nicholson A.C."/>
        </authorList>
    </citation>
    <scope>NUCLEOTIDE SEQUENCE [LARGE SCALE GENOMIC DNA]</scope>
    <source>
        <strain evidence="8 9">DSM 44956</strain>
    </source>
</reference>
<dbReference type="PROSITE" id="PS50109">
    <property type="entry name" value="HIS_KIN"/>
    <property type="match status" value="1"/>
</dbReference>
<evidence type="ECO:0000256" key="5">
    <source>
        <dbReference type="ARBA" id="ARBA00022777"/>
    </source>
</evidence>
<dbReference type="GO" id="GO:0000160">
    <property type="term" value="P:phosphorelay signal transduction system"/>
    <property type="evidence" value="ECO:0007669"/>
    <property type="project" value="UniProtKB-KW"/>
</dbReference>
<name>A0A7X6L662_9NOCA</name>
<dbReference type="SUPFAM" id="SSF55874">
    <property type="entry name" value="ATPase domain of HSP90 chaperone/DNA topoisomerase II/histidine kinase"/>
    <property type="match status" value="1"/>
</dbReference>
<dbReference type="Pfam" id="PF02518">
    <property type="entry name" value="HATPase_c"/>
    <property type="match status" value="1"/>
</dbReference>
<dbReference type="InterPro" id="IPR036890">
    <property type="entry name" value="HATPase_C_sf"/>
</dbReference>
<keyword evidence="8" id="KW-0067">ATP-binding</keyword>
<dbReference type="EMBL" id="JAAXOS010000009">
    <property type="protein sequence ID" value="NKY28546.1"/>
    <property type="molecule type" value="Genomic_DNA"/>
</dbReference>
<dbReference type="EC" id="2.7.13.3" evidence="2"/>
<dbReference type="PANTHER" id="PTHR44936:SF9">
    <property type="entry name" value="SENSOR PROTEIN CREC"/>
    <property type="match status" value="1"/>
</dbReference>
<evidence type="ECO:0000256" key="4">
    <source>
        <dbReference type="ARBA" id="ARBA00022679"/>
    </source>
</evidence>
<keyword evidence="9" id="KW-1185">Reference proteome</keyword>